<dbReference type="Proteomes" id="UP000595703">
    <property type="component" value="Chromosome"/>
</dbReference>
<feature type="transmembrane region" description="Helical" evidence="3">
    <location>
        <begin position="66"/>
        <end position="86"/>
    </location>
</feature>
<feature type="region of interest" description="Disordered" evidence="2">
    <location>
        <begin position="384"/>
        <end position="463"/>
    </location>
</feature>
<feature type="domain" description="Cell envelope-related transcriptional attenuator" evidence="4">
    <location>
        <begin position="144"/>
        <end position="299"/>
    </location>
</feature>
<dbReference type="EMBL" id="AP018365">
    <property type="protein sequence ID" value="BBA97703.1"/>
    <property type="molecule type" value="Genomic_DNA"/>
</dbReference>
<dbReference type="PANTHER" id="PTHR33392">
    <property type="entry name" value="POLYISOPRENYL-TEICHOIC ACID--PEPTIDOGLYCAN TEICHOIC ACID TRANSFERASE TAGU"/>
    <property type="match status" value="1"/>
</dbReference>
<reference evidence="5 6" key="1">
    <citation type="journal article" date="2010" name="J. Bacteriol.">
        <title>Biochemical characterization of a novel indole prenyltransferase from Streptomyces sp. SN-593.</title>
        <authorList>
            <person name="Takahashi S."/>
            <person name="Takagi H."/>
            <person name="Toyoda A."/>
            <person name="Uramoto M."/>
            <person name="Nogawa T."/>
            <person name="Ueki M."/>
            <person name="Sakaki Y."/>
            <person name="Osada H."/>
        </authorList>
    </citation>
    <scope>NUCLEOTIDE SEQUENCE [LARGE SCALE GENOMIC DNA]</scope>
    <source>
        <strain evidence="5 6">SN-593</strain>
    </source>
</reference>
<sequence>MSASTPEADADTDTDTVKPAEDSAEASAAPGSDAAVPDADPDAGTDTAATAGGSPAPRRRFKWLKALAISTSVLVLAGAGGIWYVYQHLNGNITTDTVTENELKAQASQRPPEGPASTENILLIGSDSRSGGNDKYGQDTGTQRSDTTILLHLSADRTNATAVSIPRDLMVHVPTCTKSDGSTISPKFEQFNWAFEFGGAACTIRAVEELTGVRVDHHLIVDFSGFKSMVDAVGGVEVCTPEAIHDTDSHLDLSAGKHKLDGEQALGYVRVRHGIGDGSDTERIGRQQDFLASLIKKVQSNGVLLNPGKVYPLLNAATKSLTADPGLDSLSDLYSLAQRLQKIPAGAIHFVTAPVEPYVADHNRDQLVQPDAESLFAAVRADQQVRVSSGDDSSSSSKDSGGSGGSDSASPSPSDTSPSDTPDPTATGSPSGTPSGSSSATPSDTPSGTPTFKGTTADRDVCG</sequence>
<dbReference type="PANTHER" id="PTHR33392:SF6">
    <property type="entry name" value="POLYISOPRENYL-TEICHOIC ACID--PEPTIDOGLYCAN TEICHOIC ACID TRANSFERASE TAGU"/>
    <property type="match status" value="1"/>
</dbReference>
<keyword evidence="6" id="KW-1185">Reference proteome</keyword>
<reference evidence="5 6" key="4">
    <citation type="journal article" date="2020" name="Sci. Rep.">
        <title>beta-carboline chemical signals induce reveromycin production through a LuxR family regulator in Streptomyces sp. SN-593.</title>
        <authorList>
            <person name="Panthee S."/>
            <person name="Kito N."/>
            <person name="Hayashi T."/>
            <person name="Shimizu T."/>
            <person name="Ishikawa J."/>
            <person name="Hamamoto H."/>
            <person name="Osada H."/>
            <person name="Takahashi S."/>
        </authorList>
    </citation>
    <scope>NUCLEOTIDE SEQUENCE [LARGE SCALE GENOMIC DNA]</scope>
    <source>
        <strain evidence="5 6">SN-593</strain>
    </source>
</reference>
<feature type="compositionally biased region" description="Low complexity" evidence="2">
    <location>
        <begin position="25"/>
        <end position="56"/>
    </location>
</feature>
<feature type="compositionally biased region" description="Low complexity" evidence="2">
    <location>
        <begin position="388"/>
        <end position="451"/>
    </location>
</feature>
<dbReference type="KEGG" id="arev:RVR_3572"/>
<feature type="region of interest" description="Disordered" evidence="2">
    <location>
        <begin position="1"/>
        <end position="56"/>
    </location>
</feature>
<evidence type="ECO:0000259" key="4">
    <source>
        <dbReference type="Pfam" id="PF03816"/>
    </source>
</evidence>
<evidence type="ECO:0000313" key="5">
    <source>
        <dbReference type="EMBL" id="BBA97703.1"/>
    </source>
</evidence>
<dbReference type="InterPro" id="IPR004474">
    <property type="entry name" value="LytR_CpsA_psr"/>
</dbReference>
<name>A0A7U3US48_9ACTN</name>
<dbReference type="Gene3D" id="3.40.630.190">
    <property type="entry name" value="LCP protein"/>
    <property type="match status" value="1"/>
</dbReference>
<evidence type="ECO:0000256" key="2">
    <source>
        <dbReference type="SAM" id="MobiDB-lite"/>
    </source>
</evidence>
<reference evidence="5 6" key="2">
    <citation type="journal article" date="2011" name="J. Antibiot.">
        <title>Furaquinocins I and J: novel polyketide isoprenoid hybrid compounds from Streptomyces reveromyceticus SN-593.</title>
        <authorList>
            <person name="Panthee S."/>
            <person name="Takahashi S."/>
            <person name="Takagi H."/>
            <person name="Nogawa T."/>
            <person name="Oowada E."/>
            <person name="Uramoto M."/>
            <person name="Osada H."/>
        </authorList>
    </citation>
    <scope>NUCLEOTIDE SEQUENCE [LARGE SCALE GENOMIC DNA]</scope>
    <source>
        <strain evidence="5 6">SN-593</strain>
    </source>
</reference>
<evidence type="ECO:0000313" key="6">
    <source>
        <dbReference type="Proteomes" id="UP000595703"/>
    </source>
</evidence>
<dbReference type="AlphaFoldDB" id="A0A7U3US48"/>
<keyword evidence="3" id="KW-0812">Transmembrane</keyword>
<dbReference type="Pfam" id="PF03816">
    <property type="entry name" value="LytR_cpsA_psr"/>
    <property type="match status" value="1"/>
</dbReference>
<keyword evidence="3" id="KW-0472">Membrane</keyword>
<proteinExistence type="inferred from homology"/>
<dbReference type="NCBIfam" id="TIGR00350">
    <property type="entry name" value="lytR_cpsA_psr"/>
    <property type="match status" value="1"/>
</dbReference>
<comment type="similarity">
    <text evidence="1">Belongs to the LytR/CpsA/Psr (LCP) family.</text>
</comment>
<keyword evidence="3" id="KW-1133">Transmembrane helix</keyword>
<reference evidence="5 6" key="3">
    <citation type="journal article" date="2011" name="Nat. Chem. Biol.">
        <title>Reveromycin A biosynthesis uses RevG and RevJ for stereospecific spiroacetal formation.</title>
        <authorList>
            <person name="Takahashi S."/>
            <person name="Toyoda A."/>
            <person name="Sekiyama Y."/>
            <person name="Takagi H."/>
            <person name="Nogawa T."/>
            <person name="Uramoto M."/>
            <person name="Suzuki R."/>
            <person name="Koshino H."/>
            <person name="Kumano T."/>
            <person name="Panthee S."/>
            <person name="Dairi T."/>
            <person name="Ishikawa J."/>
            <person name="Ikeda H."/>
            <person name="Sakaki Y."/>
            <person name="Osada H."/>
        </authorList>
    </citation>
    <scope>NUCLEOTIDE SEQUENCE [LARGE SCALE GENOMIC DNA]</scope>
    <source>
        <strain evidence="5 6">SN-593</strain>
    </source>
</reference>
<organism evidence="5 6">
    <name type="scientific">Actinacidiphila reveromycinica</name>
    <dbReference type="NCBI Taxonomy" id="659352"/>
    <lineage>
        <taxon>Bacteria</taxon>
        <taxon>Bacillati</taxon>
        <taxon>Actinomycetota</taxon>
        <taxon>Actinomycetes</taxon>
        <taxon>Kitasatosporales</taxon>
        <taxon>Streptomycetaceae</taxon>
        <taxon>Actinacidiphila</taxon>
    </lineage>
</organism>
<protein>
    <submittedName>
        <fullName evidence="5">Putative transcriptional regulator</fullName>
    </submittedName>
</protein>
<gene>
    <name evidence="5" type="ORF">RVR_3572</name>
</gene>
<evidence type="ECO:0000256" key="1">
    <source>
        <dbReference type="ARBA" id="ARBA00006068"/>
    </source>
</evidence>
<accession>A0A7U3US48</accession>
<evidence type="ECO:0000256" key="3">
    <source>
        <dbReference type="SAM" id="Phobius"/>
    </source>
</evidence>
<feature type="region of interest" description="Disordered" evidence="2">
    <location>
        <begin position="103"/>
        <end position="142"/>
    </location>
</feature>
<dbReference type="InterPro" id="IPR050922">
    <property type="entry name" value="LytR/CpsA/Psr_CW_biosynth"/>
</dbReference>